<reference evidence="1 2" key="1">
    <citation type="journal article" date="2014" name="Genome Announc.">
        <title>Draft Genome Sequence of Gordonia alkanivorans Strain CGMCC6845, a Halotolerant Hydrocarbon-Degrading Bacterium.</title>
        <authorList>
            <person name="Wang X."/>
            <person name="Jin D."/>
            <person name="Zhou L."/>
            <person name="Wu L."/>
            <person name="An W."/>
            <person name="Zhao L."/>
        </authorList>
    </citation>
    <scope>NUCLEOTIDE SEQUENCE [LARGE SCALE GENOMIC DNA]</scope>
    <source>
        <strain evidence="1 2">CGMCC 6845</strain>
    </source>
</reference>
<evidence type="ECO:0000313" key="2">
    <source>
        <dbReference type="Proteomes" id="UP000035035"/>
    </source>
</evidence>
<sequence>MVSSFVLYGIRRLGRCLSVLGIDGNAVAVKRPGHQVFDGIFDSATDNLAHENSPSSY</sequence>
<organism evidence="1 2">
    <name type="scientific">Gordonia alkanivorans CGMCC 6845</name>
    <dbReference type="NCBI Taxonomy" id="1423140"/>
    <lineage>
        <taxon>Bacteria</taxon>
        <taxon>Bacillati</taxon>
        <taxon>Actinomycetota</taxon>
        <taxon>Actinomycetes</taxon>
        <taxon>Mycobacteriales</taxon>
        <taxon>Gordoniaceae</taxon>
        <taxon>Gordonia</taxon>
    </lineage>
</organism>
<dbReference type="EMBL" id="AYXO01000028">
    <property type="protein sequence ID" value="ETA06103.1"/>
    <property type="molecule type" value="Genomic_DNA"/>
</dbReference>
<keyword evidence="2" id="KW-1185">Reference proteome</keyword>
<accession>W9D9S6</accession>
<comment type="caution">
    <text evidence="1">The sequence shown here is derived from an EMBL/GenBank/DDBJ whole genome shotgun (WGS) entry which is preliminary data.</text>
</comment>
<dbReference type="Proteomes" id="UP000035035">
    <property type="component" value="Unassembled WGS sequence"/>
</dbReference>
<proteinExistence type="predicted"/>
<gene>
    <name evidence="1" type="ORF">V525_14865</name>
</gene>
<protein>
    <submittedName>
        <fullName evidence="1">Uncharacterized protein</fullName>
    </submittedName>
</protein>
<evidence type="ECO:0000313" key="1">
    <source>
        <dbReference type="EMBL" id="ETA06103.1"/>
    </source>
</evidence>
<dbReference type="AlphaFoldDB" id="W9D9S6"/>
<dbReference type="HOGENOM" id="CLU_2990317_0_0_11"/>
<name>W9D9S6_9ACTN</name>